<feature type="binding site" evidence="9">
    <location>
        <begin position="246"/>
        <end position="250"/>
    </location>
    <ligand>
        <name>GTP</name>
        <dbReference type="ChEBI" id="CHEBI:37565"/>
        <label>2</label>
    </ligand>
</feature>
<dbReference type="Gene3D" id="3.30.300.20">
    <property type="match status" value="1"/>
</dbReference>
<dbReference type="OrthoDB" id="9805918at2"/>
<keyword evidence="5 9" id="KW-0547">Nucleotide-binding</keyword>
<feature type="domain" description="EngA-type G" evidence="12">
    <location>
        <begin position="4"/>
        <end position="185"/>
    </location>
</feature>
<comment type="caution">
    <text evidence="13">The sequence shown here is derived from an EMBL/GenBank/DDBJ whole genome shotgun (WGS) entry which is preliminary data.</text>
</comment>
<sequence>MAKPLVALVGRPNVGKSTLFNRLVGEPLAIVDGVPGTTRDRLIAEAEWTGHPFLVVDTGGIDPRVGGERPLSVGSAEYIEQIRAQAEMAIEDADVVLFLVDASSGVTPADMEVANLLRRKQRIIEGKPHPPVLLVVNKADHESLRQQAAQFYELGLGEPHAISALHGLGIGDLLDEVVAHLPPAAEAEEEEAVKIAIVGRPNVGKSSLLNRLVGEERAIVSPIAGTTRDAIDTPIEYQGIPITLIDTAGIRRRGRIEPGVEKYSVLRTLRAIERCDVALLMLDATTGVTAQDAHIAGYILEANKSVVVLVNKWDAVPKDSQTMQEYTQRIRQELNFMDYVPILFISAKTGQRVDQVLPLALKVQEERLAHLPTAHLNRILQAAQDAHTPTSRTGKSLRIYYGTQVRTDPPTFLIYVNDPKLAHFTYLRYLENCIRREYPFTGTPIRLVLKPRR</sequence>
<feature type="binding site" evidence="9">
    <location>
        <begin position="10"/>
        <end position="17"/>
    </location>
    <ligand>
        <name>GTP</name>
        <dbReference type="ChEBI" id="CHEBI:37565"/>
        <label>1</label>
    </ligand>
</feature>
<dbReference type="AlphaFoldDB" id="A0A0P6XLR9"/>
<dbReference type="InterPro" id="IPR005225">
    <property type="entry name" value="Small_GTP-bd"/>
</dbReference>
<comment type="similarity">
    <text evidence="1 9 10 11">Belongs to the TRAFAC class TrmE-Era-EngA-EngB-Septin-like GTPase superfamily. EngA (Der) GTPase family.</text>
</comment>
<dbReference type="NCBIfam" id="TIGR00231">
    <property type="entry name" value="small_GTP"/>
    <property type="match status" value="2"/>
</dbReference>
<evidence type="ECO:0000259" key="12">
    <source>
        <dbReference type="PROSITE" id="PS51712"/>
    </source>
</evidence>
<feature type="binding site" evidence="9">
    <location>
        <begin position="57"/>
        <end position="61"/>
    </location>
    <ligand>
        <name>GTP</name>
        <dbReference type="ChEBI" id="CHEBI:37565"/>
        <label>1</label>
    </ligand>
</feature>
<evidence type="ECO:0000256" key="4">
    <source>
        <dbReference type="ARBA" id="ARBA00022737"/>
    </source>
</evidence>
<dbReference type="FunFam" id="3.30.300.20:FF:000004">
    <property type="entry name" value="GTPase Der"/>
    <property type="match status" value="1"/>
</dbReference>
<dbReference type="Pfam" id="PF14714">
    <property type="entry name" value="KH_dom-like"/>
    <property type="match status" value="1"/>
</dbReference>
<feature type="domain" description="EngA-type G" evidence="12">
    <location>
        <begin position="193"/>
        <end position="368"/>
    </location>
</feature>
<dbReference type="CDD" id="cd01894">
    <property type="entry name" value="EngA1"/>
    <property type="match status" value="1"/>
</dbReference>
<evidence type="ECO:0000256" key="7">
    <source>
        <dbReference type="ARBA" id="ARBA00032345"/>
    </source>
</evidence>
<evidence type="ECO:0000256" key="10">
    <source>
        <dbReference type="PROSITE-ProRule" id="PRU01049"/>
    </source>
</evidence>
<evidence type="ECO:0000256" key="8">
    <source>
        <dbReference type="ARBA" id="ARBA00053470"/>
    </source>
</evidence>
<dbReference type="RefSeq" id="WP_054520140.1">
    <property type="nucleotide sequence ID" value="NZ_LGKO01000002.1"/>
</dbReference>
<dbReference type="GO" id="GO:0005525">
    <property type="term" value="F:GTP binding"/>
    <property type="evidence" value="ECO:0007669"/>
    <property type="project" value="UniProtKB-UniRule"/>
</dbReference>
<proteinExistence type="inferred from homology"/>
<feature type="binding site" evidence="9">
    <location>
        <begin position="199"/>
        <end position="206"/>
    </location>
    <ligand>
        <name>GTP</name>
        <dbReference type="ChEBI" id="CHEBI:37565"/>
        <label>2</label>
    </ligand>
</feature>
<evidence type="ECO:0000256" key="9">
    <source>
        <dbReference type="HAMAP-Rule" id="MF_00195"/>
    </source>
</evidence>
<dbReference type="PRINTS" id="PR00326">
    <property type="entry name" value="GTP1OBG"/>
</dbReference>
<evidence type="ECO:0000256" key="11">
    <source>
        <dbReference type="RuleBase" id="RU004481"/>
    </source>
</evidence>
<dbReference type="InterPro" id="IPR032859">
    <property type="entry name" value="KH_dom-like"/>
</dbReference>
<dbReference type="InterPro" id="IPR016484">
    <property type="entry name" value="GTPase_Der"/>
</dbReference>
<keyword evidence="3 9" id="KW-0690">Ribosome biogenesis</keyword>
<name>A0A0P6XLR9_9CHLR</name>
<evidence type="ECO:0000313" key="14">
    <source>
        <dbReference type="Proteomes" id="UP000050544"/>
    </source>
</evidence>
<dbReference type="InterPro" id="IPR015946">
    <property type="entry name" value="KH_dom-like_a/b"/>
</dbReference>
<comment type="function">
    <text evidence="8 9 11">GTPase that plays an essential role in the late steps of ribosome biogenesis.</text>
</comment>
<dbReference type="PIRSF" id="PIRSF006485">
    <property type="entry name" value="GTP-binding_EngA"/>
    <property type="match status" value="1"/>
</dbReference>
<keyword evidence="6 9" id="KW-0342">GTP-binding</keyword>
<evidence type="ECO:0000256" key="6">
    <source>
        <dbReference type="ARBA" id="ARBA00023134"/>
    </source>
</evidence>
<keyword evidence="4 11" id="KW-0677">Repeat</keyword>
<dbReference type="NCBIfam" id="TIGR03594">
    <property type="entry name" value="GTPase_EngA"/>
    <property type="match status" value="1"/>
</dbReference>
<dbReference type="Gene3D" id="3.40.50.300">
    <property type="entry name" value="P-loop containing nucleotide triphosphate hydrolases"/>
    <property type="match status" value="2"/>
</dbReference>
<reference evidence="13 14" key="1">
    <citation type="submission" date="2015-07" db="EMBL/GenBank/DDBJ databases">
        <title>Whole genome sequence of Thermanaerothrix daxensis DSM 23592.</title>
        <authorList>
            <person name="Hemp J."/>
            <person name="Ward L.M."/>
            <person name="Pace L.A."/>
            <person name="Fischer W.W."/>
        </authorList>
    </citation>
    <scope>NUCLEOTIDE SEQUENCE [LARGE SCALE GENOMIC DNA]</scope>
    <source>
        <strain evidence="13 14">GNS-1</strain>
    </source>
</reference>
<dbReference type="FunFam" id="3.40.50.300:FF:000040">
    <property type="entry name" value="GTPase Der"/>
    <property type="match status" value="1"/>
</dbReference>
<dbReference type="HAMAP" id="MF_00195">
    <property type="entry name" value="GTPase_Der"/>
    <property type="match status" value="1"/>
</dbReference>
<accession>A0A0P6XLR9</accession>
<dbReference type="SUPFAM" id="SSF52540">
    <property type="entry name" value="P-loop containing nucleoside triphosphate hydrolases"/>
    <property type="match status" value="2"/>
</dbReference>
<feature type="binding site" evidence="9">
    <location>
        <begin position="137"/>
        <end position="140"/>
    </location>
    <ligand>
        <name>GTP</name>
        <dbReference type="ChEBI" id="CHEBI:37565"/>
        <label>1</label>
    </ligand>
</feature>
<dbReference type="GO" id="GO:0042254">
    <property type="term" value="P:ribosome biogenesis"/>
    <property type="evidence" value="ECO:0007669"/>
    <property type="project" value="UniProtKB-KW"/>
</dbReference>
<dbReference type="PANTHER" id="PTHR43834">
    <property type="entry name" value="GTPASE DER"/>
    <property type="match status" value="1"/>
</dbReference>
<dbReference type="EMBL" id="LGKO01000002">
    <property type="protein sequence ID" value="KPL83763.1"/>
    <property type="molecule type" value="Genomic_DNA"/>
</dbReference>
<gene>
    <name evidence="9" type="primary">der</name>
    <name evidence="13" type="ORF">SE15_00405</name>
</gene>
<evidence type="ECO:0000256" key="3">
    <source>
        <dbReference type="ARBA" id="ARBA00022517"/>
    </source>
</evidence>
<evidence type="ECO:0000256" key="1">
    <source>
        <dbReference type="ARBA" id="ARBA00008279"/>
    </source>
</evidence>
<dbReference type="STRING" id="869279.SE15_00405"/>
<protein>
    <recommendedName>
        <fullName evidence="2 9">GTPase Der</fullName>
    </recommendedName>
    <alternativeName>
        <fullName evidence="7 9">GTP-binding protein EngA</fullName>
    </alternativeName>
</protein>
<dbReference type="InterPro" id="IPR006073">
    <property type="entry name" value="GTP-bd"/>
</dbReference>
<comment type="subunit">
    <text evidence="9">Associates with the 50S ribosomal subunit.</text>
</comment>
<evidence type="ECO:0000256" key="2">
    <source>
        <dbReference type="ARBA" id="ARBA00020953"/>
    </source>
</evidence>
<dbReference type="Pfam" id="PF01926">
    <property type="entry name" value="MMR_HSR1"/>
    <property type="match status" value="2"/>
</dbReference>
<dbReference type="Proteomes" id="UP000050544">
    <property type="component" value="Unassembled WGS sequence"/>
</dbReference>
<dbReference type="PANTHER" id="PTHR43834:SF6">
    <property type="entry name" value="GTPASE DER"/>
    <property type="match status" value="1"/>
</dbReference>
<dbReference type="GO" id="GO:0043022">
    <property type="term" value="F:ribosome binding"/>
    <property type="evidence" value="ECO:0007669"/>
    <property type="project" value="TreeGrafter"/>
</dbReference>
<evidence type="ECO:0000256" key="5">
    <source>
        <dbReference type="ARBA" id="ARBA00022741"/>
    </source>
</evidence>
<dbReference type="PATRIC" id="fig|869279.4.peg.78"/>
<evidence type="ECO:0000313" key="13">
    <source>
        <dbReference type="EMBL" id="KPL83763.1"/>
    </source>
</evidence>
<keyword evidence="14" id="KW-1185">Reference proteome</keyword>
<organism evidence="13 14">
    <name type="scientific">Thermanaerothrix daxensis</name>
    <dbReference type="NCBI Taxonomy" id="869279"/>
    <lineage>
        <taxon>Bacteria</taxon>
        <taxon>Bacillati</taxon>
        <taxon>Chloroflexota</taxon>
        <taxon>Anaerolineae</taxon>
        <taxon>Anaerolineales</taxon>
        <taxon>Anaerolineaceae</taxon>
        <taxon>Thermanaerothrix</taxon>
    </lineage>
</organism>
<dbReference type="PROSITE" id="PS51712">
    <property type="entry name" value="G_ENGA"/>
    <property type="match status" value="2"/>
</dbReference>
<feature type="binding site" evidence="9">
    <location>
        <begin position="311"/>
        <end position="314"/>
    </location>
    <ligand>
        <name>GTP</name>
        <dbReference type="ChEBI" id="CHEBI:37565"/>
        <label>2</label>
    </ligand>
</feature>
<dbReference type="CDD" id="cd01895">
    <property type="entry name" value="EngA2"/>
    <property type="match status" value="1"/>
</dbReference>
<dbReference type="InterPro" id="IPR031166">
    <property type="entry name" value="G_ENGA"/>
</dbReference>
<dbReference type="FunFam" id="3.40.50.300:FF:000057">
    <property type="entry name" value="GTPase Der"/>
    <property type="match status" value="1"/>
</dbReference>
<dbReference type="InterPro" id="IPR027417">
    <property type="entry name" value="P-loop_NTPase"/>
</dbReference>